<reference evidence="2 4" key="1">
    <citation type="journal article" date="2008" name="Science">
        <title>The Physcomitrella genome reveals evolutionary insights into the conquest of land by plants.</title>
        <authorList>
            <person name="Rensing S."/>
            <person name="Lang D."/>
            <person name="Zimmer A."/>
            <person name="Terry A."/>
            <person name="Salamov A."/>
            <person name="Shapiro H."/>
            <person name="Nishiyama T."/>
            <person name="Perroud P.-F."/>
            <person name="Lindquist E."/>
            <person name="Kamisugi Y."/>
            <person name="Tanahashi T."/>
            <person name="Sakakibara K."/>
            <person name="Fujita T."/>
            <person name="Oishi K."/>
            <person name="Shin-I T."/>
            <person name="Kuroki Y."/>
            <person name="Toyoda A."/>
            <person name="Suzuki Y."/>
            <person name="Hashimoto A."/>
            <person name="Yamaguchi K."/>
            <person name="Sugano A."/>
            <person name="Kohara Y."/>
            <person name="Fujiyama A."/>
            <person name="Anterola A."/>
            <person name="Aoki S."/>
            <person name="Ashton N."/>
            <person name="Barbazuk W.B."/>
            <person name="Barker E."/>
            <person name="Bennetzen J."/>
            <person name="Bezanilla M."/>
            <person name="Blankenship R."/>
            <person name="Cho S.H."/>
            <person name="Dutcher S."/>
            <person name="Estelle M."/>
            <person name="Fawcett J.A."/>
            <person name="Gundlach H."/>
            <person name="Hanada K."/>
            <person name="Heyl A."/>
            <person name="Hicks K.A."/>
            <person name="Hugh J."/>
            <person name="Lohr M."/>
            <person name="Mayer K."/>
            <person name="Melkozernov A."/>
            <person name="Murata T."/>
            <person name="Nelson D."/>
            <person name="Pils B."/>
            <person name="Prigge M."/>
            <person name="Reiss B."/>
            <person name="Renner T."/>
            <person name="Rombauts S."/>
            <person name="Rushton P."/>
            <person name="Sanderfoot A."/>
            <person name="Schween G."/>
            <person name="Shiu S.-H."/>
            <person name="Stueber K."/>
            <person name="Theodoulou F.L."/>
            <person name="Tu H."/>
            <person name="Van de Peer Y."/>
            <person name="Verrier P.J."/>
            <person name="Waters E."/>
            <person name="Wood A."/>
            <person name="Yang L."/>
            <person name="Cove D."/>
            <person name="Cuming A."/>
            <person name="Hasebe M."/>
            <person name="Lucas S."/>
            <person name="Mishler D.B."/>
            <person name="Reski R."/>
            <person name="Grigoriev I."/>
            <person name="Quatrano R.S."/>
            <person name="Boore J.L."/>
        </authorList>
    </citation>
    <scope>NUCLEOTIDE SEQUENCE [LARGE SCALE GENOMIC DNA]</scope>
    <source>
        <strain evidence="3 4">cv. Gransden 2004</strain>
    </source>
</reference>
<dbReference type="PaxDb" id="3218-PP1S9_85V6.1"/>
<accession>A0A2K1IU69</accession>
<feature type="compositionally biased region" description="Polar residues" evidence="1">
    <location>
        <begin position="148"/>
        <end position="162"/>
    </location>
</feature>
<organism evidence="2">
    <name type="scientific">Physcomitrium patens</name>
    <name type="common">Spreading-leaved earth moss</name>
    <name type="synonym">Physcomitrella patens</name>
    <dbReference type="NCBI Taxonomy" id="3218"/>
    <lineage>
        <taxon>Eukaryota</taxon>
        <taxon>Viridiplantae</taxon>
        <taxon>Streptophyta</taxon>
        <taxon>Embryophyta</taxon>
        <taxon>Bryophyta</taxon>
        <taxon>Bryophytina</taxon>
        <taxon>Bryopsida</taxon>
        <taxon>Funariidae</taxon>
        <taxon>Funariales</taxon>
        <taxon>Funariaceae</taxon>
        <taxon>Physcomitrium</taxon>
    </lineage>
</organism>
<feature type="compositionally biased region" description="Basic and acidic residues" evidence="1">
    <location>
        <begin position="1"/>
        <end position="11"/>
    </location>
</feature>
<evidence type="ECO:0000313" key="2">
    <source>
        <dbReference type="EMBL" id="PNR32808.1"/>
    </source>
</evidence>
<dbReference type="AlphaFoldDB" id="A0A2K1IU69"/>
<evidence type="ECO:0000313" key="3">
    <source>
        <dbReference type="EnsemblPlants" id="Pp3c20_5470V3.1"/>
    </source>
</evidence>
<dbReference type="EnsemblPlants" id="Pp3c20_5470V3.2">
    <property type="protein sequence ID" value="Pp3c20_5470V3.2"/>
    <property type="gene ID" value="Pp3c20_5470"/>
</dbReference>
<name>A0A2K1IU69_PHYPA</name>
<feature type="region of interest" description="Disordered" evidence="1">
    <location>
        <begin position="1"/>
        <end position="76"/>
    </location>
</feature>
<dbReference type="Gramene" id="Pp3c20_5470V3.1">
    <property type="protein sequence ID" value="Pp3c20_5470V3.1"/>
    <property type="gene ID" value="Pp3c20_5470"/>
</dbReference>
<gene>
    <name evidence="3" type="primary">LOC112273159</name>
    <name evidence="2" type="ORF">PHYPA_024750</name>
</gene>
<proteinExistence type="predicted"/>
<reference evidence="3" key="3">
    <citation type="submission" date="2020-12" db="UniProtKB">
        <authorList>
            <consortium name="EnsemblPlants"/>
        </authorList>
    </citation>
    <scope>IDENTIFICATION</scope>
</reference>
<evidence type="ECO:0000313" key="4">
    <source>
        <dbReference type="Proteomes" id="UP000006727"/>
    </source>
</evidence>
<dbReference type="Proteomes" id="UP000006727">
    <property type="component" value="Chromosome 20"/>
</dbReference>
<protein>
    <submittedName>
        <fullName evidence="2 3">Uncharacterized protein</fullName>
    </submittedName>
</protein>
<dbReference type="EMBL" id="ABEU02000020">
    <property type="protein sequence ID" value="PNR32808.1"/>
    <property type="molecule type" value="Genomic_DNA"/>
</dbReference>
<dbReference type="Gramene" id="Pp3c20_5470V3.2">
    <property type="protein sequence ID" value="Pp3c20_5470V3.2"/>
    <property type="gene ID" value="Pp3c20_5470"/>
</dbReference>
<dbReference type="EnsemblPlants" id="Pp3c20_5470V3.1">
    <property type="protein sequence ID" value="Pp3c20_5470V3.1"/>
    <property type="gene ID" value="Pp3c20_5470"/>
</dbReference>
<keyword evidence="4" id="KW-1185">Reference proteome</keyword>
<feature type="region of interest" description="Disordered" evidence="1">
    <location>
        <begin position="140"/>
        <end position="192"/>
    </location>
</feature>
<reference evidence="2 4" key="2">
    <citation type="journal article" date="2018" name="Plant J.">
        <title>The Physcomitrella patens chromosome-scale assembly reveals moss genome structure and evolution.</title>
        <authorList>
            <person name="Lang D."/>
            <person name="Ullrich K.K."/>
            <person name="Murat F."/>
            <person name="Fuchs J."/>
            <person name="Jenkins J."/>
            <person name="Haas F.B."/>
            <person name="Piednoel M."/>
            <person name="Gundlach H."/>
            <person name="Van Bel M."/>
            <person name="Meyberg R."/>
            <person name="Vives C."/>
            <person name="Morata J."/>
            <person name="Symeonidi A."/>
            <person name="Hiss M."/>
            <person name="Muchero W."/>
            <person name="Kamisugi Y."/>
            <person name="Saleh O."/>
            <person name="Blanc G."/>
            <person name="Decker E.L."/>
            <person name="van Gessel N."/>
            <person name="Grimwood J."/>
            <person name="Hayes R.D."/>
            <person name="Graham S.W."/>
            <person name="Gunter L.E."/>
            <person name="McDaniel S.F."/>
            <person name="Hoernstein S.N.W."/>
            <person name="Larsson A."/>
            <person name="Li F.W."/>
            <person name="Perroud P.F."/>
            <person name="Phillips J."/>
            <person name="Ranjan P."/>
            <person name="Rokshar D.S."/>
            <person name="Rothfels C.J."/>
            <person name="Schneider L."/>
            <person name="Shu S."/>
            <person name="Stevenson D.W."/>
            <person name="Thummler F."/>
            <person name="Tillich M."/>
            <person name="Villarreal Aguilar J.C."/>
            <person name="Widiez T."/>
            <person name="Wong G.K."/>
            <person name="Wymore A."/>
            <person name="Zhang Y."/>
            <person name="Zimmer A.D."/>
            <person name="Quatrano R.S."/>
            <person name="Mayer K.F.X."/>
            <person name="Goodstein D."/>
            <person name="Casacuberta J.M."/>
            <person name="Vandepoele K."/>
            <person name="Reski R."/>
            <person name="Cuming A.C."/>
            <person name="Tuskan G.A."/>
            <person name="Maumus F."/>
            <person name="Salse J."/>
            <person name="Schmutz J."/>
            <person name="Rensing S.A."/>
        </authorList>
    </citation>
    <scope>NUCLEOTIDE SEQUENCE [LARGE SCALE GENOMIC DNA]</scope>
    <source>
        <strain evidence="3 4">cv. Gransden 2004</strain>
    </source>
</reference>
<evidence type="ECO:0000256" key="1">
    <source>
        <dbReference type="SAM" id="MobiDB-lite"/>
    </source>
</evidence>
<sequence>MADPKVPEHHLTPQGRIYGRVTRTDEKTPEVAPDFKGHGATPQQKEDENKSWISEGHTTADVDEQNSNEKGEPQPDVYAQRVNQSLGPLTSVKDKIADTLESGKEKISGSAHMASEAKDSTKGTFSLYTQAAWNKINGLKPTLGANEPSKQAGSAVDDTTNAVKDRIAEITSKGQHDNTMSGKASEKPLGHNILAAGGDDVLKVLSDGDSTEDDPLKANMRVTAEMLM</sequence>
<feature type="compositionally biased region" description="Basic and acidic residues" evidence="1">
    <location>
        <begin position="22"/>
        <end position="37"/>
    </location>
</feature>